<sequence>VPLVSWGGGGWSPEAPFKAHFHILHRSSLSSVQGVKAWAGGAEGVFPLPFQPPRTFGSRTDPSRGCSAHTEAPCMGHTPTT</sequence>
<gene>
    <name evidence="2" type="ORF">BN2614_LOCUS4</name>
</gene>
<comment type="caution">
    <text evidence="2">The sequence shown here is derived from an EMBL/GenBank/DDBJ whole genome shotgun (WGS) entry which is preliminary data.</text>
</comment>
<accession>A0A9X9PXU0</accession>
<name>A0A9X9PXU0_GULGU</name>
<feature type="non-terminal residue" evidence="2">
    <location>
        <position position="81"/>
    </location>
</feature>
<keyword evidence="3" id="KW-1185">Reference proteome</keyword>
<evidence type="ECO:0000313" key="2">
    <source>
        <dbReference type="EMBL" id="VCW76740.1"/>
    </source>
</evidence>
<evidence type="ECO:0000256" key="1">
    <source>
        <dbReference type="SAM" id="MobiDB-lite"/>
    </source>
</evidence>
<dbReference type="AlphaFoldDB" id="A0A9X9PXU0"/>
<feature type="region of interest" description="Disordered" evidence="1">
    <location>
        <begin position="55"/>
        <end position="81"/>
    </location>
</feature>
<proteinExistence type="predicted"/>
<feature type="non-terminal residue" evidence="2">
    <location>
        <position position="1"/>
    </location>
</feature>
<evidence type="ECO:0000313" key="3">
    <source>
        <dbReference type="Proteomes" id="UP000269945"/>
    </source>
</evidence>
<organism evidence="2 3">
    <name type="scientific">Gulo gulo</name>
    <name type="common">Wolverine</name>
    <name type="synonym">Gluton</name>
    <dbReference type="NCBI Taxonomy" id="48420"/>
    <lineage>
        <taxon>Eukaryota</taxon>
        <taxon>Metazoa</taxon>
        <taxon>Chordata</taxon>
        <taxon>Craniata</taxon>
        <taxon>Vertebrata</taxon>
        <taxon>Euteleostomi</taxon>
        <taxon>Mammalia</taxon>
        <taxon>Eutheria</taxon>
        <taxon>Laurasiatheria</taxon>
        <taxon>Carnivora</taxon>
        <taxon>Caniformia</taxon>
        <taxon>Musteloidea</taxon>
        <taxon>Mustelidae</taxon>
        <taxon>Guloninae</taxon>
        <taxon>Gulo</taxon>
    </lineage>
</organism>
<protein>
    <submittedName>
        <fullName evidence="2">Uncharacterized protein</fullName>
    </submittedName>
</protein>
<dbReference type="Proteomes" id="UP000269945">
    <property type="component" value="Unassembled WGS sequence"/>
</dbReference>
<reference evidence="2 3" key="1">
    <citation type="submission" date="2018-10" db="EMBL/GenBank/DDBJ databases">
        <authorList>
            <person name="Ekblom R."/>
            <person name="Jareborg N."/>
        </authorList>
    </citation>
    <scope>NUCLEOTIDE SEQUENCE [LARGE SCALE GENOMIC DNA]</scope>
    <source>
        <tissue evidence="2">Muscle</tissue>
    </source>
</reference>
<dbReference type="EMBL" id="CYRY02007822">
    <property type="protein sequence ID" value="VCW76740.1"/>
    <property type="molecule type" value="Genomic_DNA"/>
</dbReference>